<dbReference type="AlphaFoldDB" id="A0A5D4FUH7"/>
<comment type="caution">
    <text evidence="1">The sequence shown here is derived from an EMBL/GenBank/DDBJ whole genome shotgun (WGS) entry which is preliminary data.</text>
</comment>
<evidence type="ECO:0000313" key="1">
    <source>
        <dbReference type="EMBL" id="TYR20171.1"/>
    </source>
</evidence>
<dbReference type="EMBL" id="VSZI01000001">
    <property type="protein sequence ID" value="TYR20171.1"/>
    <property type="molecule type" value="Genomic_DNA"/>
</dbReference>
<accession>A0A5D4FUH7</accession>
<evidence type="ECO:0000313" key="2">
    <source>
        <dbReference type="Proteomes" id="UP000324726"/>
    </source>
</evidence>
<proteinExistence type="predicted"/>
<gene>
    <name evidence="1" type="ORF">FYJ87_04135</name>
</gene>
<sequence>MATDTQLSPTRPAERVLGWGEWHAREAAHQQRVESLTAAHQARRKQGERHPVWDFLFSYYPVTPGKLKKWHPGLGTALEIHPDEPVEGLPQVKDFYHRVGNTWVLDPAAFLARRGGTARFIRRLLASTAARPAVLSCFGLHEWAMVYRDAPRHPEPLRLGAAGTNEVVESHELKCTHFDAFRFFTSSSAPMNANQLTRESQELFEQPGCLHAGMDLYKWATKLGPVVPGELWVDCFELARDFRQLDMEASPYDLREWGFEPVRIETAEGKAEYVRRQRELTTRAQKLRGELLELLDLLLSHEDHPRQPMQDAPGM</sequence>
<protein>
    <submittedName>
        <fullName evidence="1">3-methyladenine DNA glycosylase</fullName>
    </submittedName>
</protein>
<reference evidence="1 2" key="1">
    <citation type="submission" date="2019-08" db="EMBL/GenBank/DDBJ databases">
        <title>Draft genome of C. urealyticum strain VH4248.</title>
        <authorList>
            <person name="Navas J."/>
        </authorList>
    </citation>
    <scope>NUCLEOTIDE SEQUENCE [LARGE SCALE GENOMIC DNA]</scope>
    <source>
        <strain evidence="1 2">VH4248</strain>
    </source>
</reference>
<dbReference type="RefSeq" id="WP_148811886.1">
    <property type="nucleotide sequence ID" value="NZ_VSZI01000001.1"/>
</dbReference>
<name>A0A5D4FUH7_9CORY</name>
<dbReference type="Proteomes" id="UP000324726">
    <property type="component" value="Unassembled WGS sequence"/>
</dbReference>
<organism evidence="1 2">
    <name type="scientific">Corynebacterium urealyticum</name>
    <dbReference type="NCBI Taxonomy" id="43771"/>
    <lineage>
        <taxon>Bacteria</taxon>
        <taxon>Bacillati</taxon>
        <taxon>Actinomycetota</taxon>
        <taxon>Actinomycetes</taxon>
        <taxon>Mycobacteriales</taxon>
        <taxon>Corynebacteriaceae</taxon>
        <taxon>Corynebacterium</taxon>
    </lineage>
</organism>